<organism evidence="1 2">
    <name type="scientific">Acer negundo</name>
    <name type="common">Box elder</name>
    <dbReference type="NCBI Taxonomy" id="4023"/>
    <lineage>
        <taxon>Eukaryota</taxon>
        <taxon>Viridiplantae</taxon>
        <taxon>Streptophyta</taxon>
        <taxon>Embryophyta</taxon>
        <taxon>Tracheophyta</taxon>
        <taxon>Spermatophyta</taxon>
        <taxon>Magnoliopsida</taxon>
        <taxon>eudicotyledons</taxon>
        <taxon>Gunneridae</taxon>
        <taxon>Pentapetalae</taxon>
        <taxon>rosids</taxon>
        <taxon>malvids</taxon>
        <taxon>Sapindales</taxon>
        <taxon>Sapindaceae</taxon>
        <taxon>Hippocastanoideae</taxon>
        <taxon>Acereae</taxon>
        <taxon>Acer</taxon>
    </lineage>
</organism>
<name>A0AAD5P524_ACENE</name>
<dbReference type="AlphaFoldDB" id="A0AAD5P524"/>
<dbReference type="EMBL" id="JAJSOW010000002">
    <property type="protein sequence ID" value="KAI9199082.1"/>
    <property type="molecule type" value="Genomic_DNA"/>
</dbReference>
<sequence length="73" mass="8477">MFSYGSSLQGLPKRPQIPPAWYNRASAIIHVDYPEQWPHLLDWLKHNLQQDQQVCGALFVLRILLENVMDMGT</sequence>
<dbReference type="Proteomes" id="UP001064489">
    <property type="component" value="Chromosome 13"/>
</dbReference>
<keyword evidence="2" id="KW-1185">Reference proteome</keyword>
<evidence type="ECO:0000313" key="1">
    <source>
        <dbReference type="EMBL" id="KAI9199082.1"/>
    </source>
</evidence>
<gene>
    <name evidence="1" type="ORF">LWI28_027055</name>
</gene>
<proteinExistence type="predicted"/>
<dbReference type="Gene3D" id="1.25.10.10">
    <property type="entry name" value="Leucine-rich Repeat Variant"/>
    <property type="match status" value="1"/>
</dbReference>
<evidence type="ECO:0000313" key="2">
    <source>
        <dbReference type="Proteomes" id="UP001064489"/>
    </source>
</evidence>
<comment type="caution">
    <text evidence="1">The sequence shown here is derived from an EMBL/GenBank/DDBJ whole genome shotgun (WGS) entry which is preliminary data.</text>
</comment>
<dbReference type="InterPro" id="IPR011989">
    <property type="entry name" value="ARM-like"/>
</dbReference>
<protein>
    <submittedName>
        <fullName evidence="1">Uncharacterized protein</fullName>
    </submittedName>
</protein>
<reference evidence="1 2" key="1">
    <citation type="journal article" date="2022" name="Plant J.">
        <title>Strategies of tolerance reflected in two North American maple genomes.</title>
        <authorList>
            <person name="McEvoy S.L."/>
            <person name="Sezen U.U."/>
            <person name="Trouern-Trend A."/>
            <person name="McMahon S.M."/>
            <person name="Schaberg P.G."/>
            <person name="Yang J."/>
            <person name="Wegrzyn J.L."/>
            <person name="Swenson N.G."/>
        </authorList>
    </citation>
    <scope>NUCLEOTIDE SEQUENCE [LARGE SCALE GENOMIC DNA]</scope>
    <source>
        <strain evidence="1">91603</strain>
    </source>
</reference>
<accession>A0AAD5P524</accession>